<evidence type="ECO:0000313" key="4">
    <source>
        <dbReference type="Proteomes" id="UP001107960"/>
    </source>
</evidence>
<gene>
    <name evidence="1" type="ORF">IEW27_16950</name>
    <name evidence="2" type="ORF">LNP80_21315</name>
</gene>
<dbReference type="RefSeq" id="WP_191180694.1">
    <property type="nucleotide sequence ID" value="NZ_JACXXP010000028.1"/>
</dbReference>
<dbReference type="EMBL" id="JAJJML010000001">
    <property type="protein sequence ID" value="MCC9036751.1"/>
    <property type="molecule type" value="Genomic_DNA"/>
</dbReference>
<reference evidence="1" key="3">
    <citation type="submission" date="2024-05" db="EMBL/GenBank/DDBJ databases">
        <title>Description of novel Chryseobacterium sp. strain C-2.</title>
        <authorList>
            <person name="Saticioglu I.B."/>
        </authorList>
    </citation>
    <scope>NUCLEOTIDE SEQUENCE</scope>
    <source>
        <strain evidence="1">C-2</strain>
    </source>
</reference>
<evidence type="ECO:0000313" key="2">
    <source>
        <dbReference type="EMBL" id="MCC9036751.1"/>
    </source>
</evidence>
<accession>A0A9Q3V088</accession>
<evidence type="ECO:0000313" key="1">
    <source>
        <dbReference type="EMBL" id="MBD3906274.1"/>
    </source>
</evidence>
<protein>
    <submittedName>
        <fullName evidence="2">Uncharacterized protein</fullName>
    </submittedName>
</protein>
<reference evidence="2" key="1">
    <citation type="submission" date="2021-11" db="EMBL/GenBank/DDBJ databases">
        <title>Description of novel Chryseobacterium species.</title>
        <authorList>
            <person name="Saticioglu I.B."/>
            <person name="Ay H."/>
            <person name="Altun S."/>
            <person name="Duman M."/>
        </authorList>
    </citation>
    <scope>NUCLEOTIDE SEQUENCE</scope>
    <source>
        <strain evidence="2">C-39</strain>
    </source>
</reference>
<keyword evidence="3" id="KW-1185">Reference proteome</keyword>
<reference evidence="3" key="2">
    <citation type="submission" date="2023-07" db="EMBL/GenBank/DDBJ databases">
        <title>Description of novel Chryseobacterium sp. strain C-2.</title>
        <authorList>
            <person name="Saticioglu I.B."/>
        </authorList>
    </citation>
    <scope>NUCLEOTIDE SEQUENCE [LARGE SCALE GENOMIC DNA]</scope>
    <source>
        <strain evidence="3">C-2</strain>
    </source>
</reference>
<dbReference type="EMBL" id="JACXXP010000028">
    <property type="protein sequence ID" value="MBD3906274.1"/>
    <property type="molecule type" value="Genomic_DNA"/>
</dbReference>
<dbReference type="Proteomes" id="UP000603715">
    <property type="component" value="Unassembled WGS sequence"/>
</dbReference>
<organism evidence="2 4">
    <name type="scientific">Chryseobacterium muglaense</name>
    <dbReference type="NCBI Taxonomy" id="2893752"/>
    <lineage>
        <taxon>Bacteria</taxon>
        <taxon>Pseudomonadati</taxon>
        <taxon>Bacteroidota</taxon>
        <taxon>Flavobacteriia</taxon>
        <taxon>Flavobacteriales</taxon>
        <taxon>Weeksellaceae</taxon>
        <taxon>Chryseobacterium group</taxon>
        <taxon>Chryseobacterium</taxon>
    </lineage>
</organism>
<comment type="caution">
    <text evidence="2">The sequence shown here is derived from an EMBL/GenBank/DDBJ whole genome shotgun (WGS) entry which is preliminary data.</text>
</comment>
<name>A0A9Q3V088_9FLAO</name>
<dbReference type="Proteomes" id="UP001107960">
    <property type="component" value="Unassembled WGS sequence"/>
</dbReference>
<dbReference type="AlphaFoldDB" id="A0A9Q3V088"/>
<proteinExistence type="predicted"/>
<sequence>MKTIITSIFLSLSIFGYSQIIVGGMNGTAPANNKTAVLLEFEAGQNKGIILPYVRTMPTPAEVTPGTMLLDASAGNAAQSKVKYYAPGNINADASGWVDLSSGNKADISSLMIAQPPLTGAGAVIEEVGAKTIIGASSSSANGVLVLESTTKVMVLPQVDSTNDVKDPAPGMMVYLNGINKRLAVYNGSKWTYWVP</sequence>
<evidence type="ECO:0000313" key="3">
    <source>
        <dbReference type="Proteomes" id="UP000603715"/>
    </source>
</evidence>